<dbReference type="Pfam" id="PF06050">
    <property type="entry name" value="HGD-D"/>
    <property type="match status" value="1"/>
</dbReference>
<dbReference type="Proteomes" id="UP000317158">
    <property type="component" value="Unassembled WGS sequence"/>
</dbReference>
<gene>
    <name evidence="2" type="ORF">EF806_00750</name>
</gene>
<name>A0A520KTN8_METT2</name>
<dbReference type="PANTHER" id="PTHR30548">
    <property type="entry name" value="2-HYDROXYGLUTARYL-COA DEHYDRATASE, D-COMPONENT-RELATED"/>
    <property type="match status" value="1"/>
</dbReference>
<accession>A0A520KTN8</accession>
<dbReference type="Gene3D" id="3.40.50.11900">
    <property type="match status" value="1"/>
</dbReference>
<organism evidence="2 3">
    <name type="scientific">Methanoliparum thermophilum</name>
    <dbReference type="NCBI Taxonomy" id="2491083"/>
    <lineage>
        <taxon>Archaea</taxon>
        <taxon>Methanobacteriati</taxon>
        <taxon>Methanobacteriota</taxon>
        <taxon>Candidatus Methanoliparia</taxon>
        <taxon>Candidatus Methanoliparales</taxon>
        <taxon>Candidatus Methanoliparaceae</taxon>
        <taxon>Candidatus Methanoliparum</taxon>
    </lineage>
</organism>
<dbReference type="AlphaFoldDB" id="A0A520KTN8"/>
<reference evidence="2 3" key="1">
    <citation type="journal article" date="2019" name="Nat. Microbiol.">
        <title>Wide diversity of methane and short-chain alkane metabolisms in uncultured archaea.</title>
        <authorList>
            <person name="Borrel G."/>
            <person name="Adam P.S."/>
            <person name="McKay L.J."/>
            <person name="Chen L.X."/>
            <person name="Sierra-Garcia I.N."/>
            <person name="Sieber C.M."/>
            <person name="Letourneur Q."/>
            <person name="Ghozlane A."/>
            <person name="Andersen G.L."/>
            <person name="Li W.J."/>
            <person name="Hallam S.J."/>
            <person name="Muyzer G."/>
            <person name="de Oliveira V.M."/>
            <person name="Inskeep W.P."/>
            <person name="Banfield J.F."/>
            <person name="Gribaldo S."/>
        </authorList>
    </citation>
    <scope>NUCLEOTIDE SEQUENCE [LARGE SCALE GENOMIC DNA]</scope>
    <source>
        <strain evidence="2">NM1a</strain>
    </source>
</reference>
<evidence type="ECO:0000313" key="3">
    <source>
        <dbReference type="Proteomes" id="UP000317158"/>
    </source>
</evidence>
<dbReference type="PANTHER" id="PTHR30548:SF1">
    <property type="entry name" value="DEHYDRATASE SUBUNIT MJ0007-RELATED"/>
    <property type="match status" value="1"/>
</dbReference>
<dbReference type="EMBL" id="RXIF01000002">
    <property type="protein sequence ID" value="RZN65454.1"/>
    <property type="molecule type" value="Genomic_DNA"/>
</dbReference>
<comment type="caution">
    <text evidence="2">The sequence shown here is derived from an EMBL/GenBank/DDBJ whole genome shotgun (WGS) entry which is preliminary data.</text>
</comment>
<proteinExistence type="inferred from homology"/>
<evidence type="ECO:0000313" key="2">
    <source>
        <dbReference type="EMBL" id="RZN65454.1"/>
    </source>
</evidence>
<evidence type="ECO:0000256" key="1">
    <source>
        <dbReference type="ARBA" id="ARBA00005806"/>
    </source>
</evidence>
<comment type="similarity">
    <text evidence="1">Belongs to the FldB/FldC dehydratase alpha/beta subunit family.</text>
</comment>
<protein>
    <submittedName>
        <fullName evidence="2">2-hydroxyacyl-CoA dehydratase</fullName>
    </submittedName>
</protein>
<dbReference type="InterPro" id="IPR010327">
    <property type="entry name" value="FldB/FldC_alpha/beta"/>
</dbReference>
<sequence>MQKQKINLLGFGKLFGPTYKRHLERQNELLEKKRPCGWFFGYHPSELNYVFDIVNIFPEQYSAYCASRGDSPRMIDDYYSMGYGPFLCDYFKCSVAAIDKPELATKPLMPRPDFTVDHHSICFGHRDMAEIHARMYGVKRYSLAFPYIRKEDIGSFDDITKITEWMDKDLLEYTIQVLRDFVTFLEEVTGEDFDDDKFKSVMKVSEETSRYFIEIFKLFMSKPTPGSQIDLANYPFIGFFVHGSKYGLDYVKNCYELIKERVNKKEGVVPEEKFRLMTHGIMPWHTLSLYNYLEESGATFPLNPYAHCSAVLHDSTKPFESLARRVSTFCNVEHELMLDALIKKAKDADLDGAILFENTGCRIVSGVMRPIKKALYEELGIPSLIVEAPQCDLRAMPPERMKTQFDAFIESLR</sequence>